<sequence length="695" mass="74430">MAGFNQAYDAGADIITASLGESRGWSQDVLSVAVSRIVEKGVPCTVAIGNGGEDGIFNAGSPSDGFGVTSIASLTTLSSSLCGKFSFGASRASPDGWKGVKLPLWVPGDDFGNGSSCEPFTDAPDLRGVIALLNKGECSQLELAQFAVAAGAEYIMSYGPSPEIITSKMPEVDGLKAFATISPETGARWIDLTKNGSTIIVDMENGSTDSMTINTFPNSVTGGSFGAPGSSILSTYPLSMGGYAVLRGTSMACPLAAAIYALIAQVRGTFKPALIENLIASTASPRVFNNGTAYSIFLAPVPRQGAGLIQAHKAAYAEVLLTPSGLSFNDTDNALMYTYKNTALGDTFPNERTVEHATLKFSDTTITVDSGKNMTIEVRPTPPKGLDTKKLPVWSGFIELRTKNNTLLSLPYVGLSGSLHNATVLEPNAGLIIDTSNKESPVVIPANTTFILPNPKKIYDEDNVADLDDLKVTHYLTLGSPEVTADVVPLAIPGLNSTVSRSGNSSIGQVAGFPMLSRPAGIKSGHGSANSQVVVLFPLDFVLYMCETSNITLWGSTEEYIRQFQQLYTIINGRYIDRNHSKEVYKVCWSLSFSHNGMDCQLLDSVDLLVVISSQYYRRVYVPRFGHRALNIDGKPVLNVDNLCTILTFNIAFNTSIFPGERYRISLAGCYQLLYYTRARPTKLVDGEPKDVQIC</sequence>
<keyword evidence="2" id="KW-1185">Reference proteome</keyword>
<evidence type="ECO:0000313" key="1">
    <source>
        <dbReference type="EMBL" id="CAG9951393.1"/>
    </source>
</evidence>
<reference evidence="1" key="1">
    <citation type="submission" date="2020-04" db="EMBL/GenBank/DDBJ databases">
        <authorList>
            <person name="Broberg M."/>
        </authorList>
    </citation>
    <scope>NUCLEOTIDE SEQUENCE</scope>
</reference>
<name>A0ACA9UFT9_BIOOC</name>
<evidence type="ECO:0000313" key="2">
    <source>
        <dbReference type="Proteomes" id="UP000836387"/>
    </source>
</evidence>
<reference evidence="1" key="2">
    <citation type="submission" date="2021-10" db="EMBL/GenBank/DDBJ databases">
        <authorList>
            <person name="Piombo E."/>
        </authorList>
    </citation>
    <scope>NUCLEOTIDE SEQUENCE</scope>
</reference>
<accession>A0ACA9UFT9</accession>
<protein>
    <submittedName>
        <fullName evidence="1">Uncharacterized protein</fullName>
    </submittedName>
</protein>
<gene>
    <name evidence="1" type="ORF">CRV2_00021784</name>
</gene>
<proteinExistence type="predicted"/>
<comment type="caution">
    <text evidence="1">The sequence shown here is derived from an EMBL/GenBank/DDBJ whole genome shotgun (WGS) entry which is preliminary data.</text>
</comment>
<organism evidence="1 2">
    <name type="scientific">Clonostachys rosea f. rosea IK726</name>
    <dbReference type="NCBI Taxonomy" id="1349383"/>
    <lineage>
        <taxon>Eukaryota</taxon>
        <taxon>Fungi</taxon>
        <taxon>Dikarya</taxon>
        <taxon>Ascomycota</taxon>
        <taxon>Pezizomycotina</taxon>
        <taxon>Sordariomycetes</taxon>
        <taxon>Hypocreomycetidae</taxon>
        <taxon>Hypocreales</taxon>
        <taxon>Bionectriaceae</taxon>
        <taxon>Clonostachys</taxon>
    </lineage>
</organism>
<dbReference type="Proteomes" id="UP000836387">
    <property type="component" value="Unassembled WGS sequence"/>
</dbReference>
<dbReference type="EMBL" id="CADEHS020000280">
    <property type="protein sequence ID" value="CAG9951393.1"/>
    <property type="molecule type" value="Genomic_DNA"/>
</dbReference>